<keyword evidence="5" id="KW-1185">Reference proteome</keyword>
<dbReference type="CDD" id="cd05400">
    <property type="entry name" value="NT_2-5OAS_ClassI-CCAase"/>
    <property type="match status" value="1"/>
</dbReference>
<dbReference type="PROSITE" id="PS50152">
    <property type="entry name" value="25A_SYNTH_3"/>
    <property type="match status" value="2"/>
</dbReference>
<gene>
    <name evidence="4" type="ORF">BaRGS_00030392</name>
</gene>
<evidence type="ECO:0000313" key="5">
    <source>
        <dbReference type="Proteomes" id="UP001519460"/>
    </source>
</evidence>
<dbReference type="Pfam" id="PF01909">
    <property type="entry name" value="NTP_transf_2"/>
    <property type="match status" value="2"/>
</dbReference>
<evidence type="ECO:0000256" key="1">
    <source>
        <dbReference type="ARBA" id="ARBA00009526"/>
    </source>
</evidence>
<dbReference type="InterPro" id="IPR002934">
    <property type="entry name" value="Polymerase_NTP_transf_dom"/>
</dbReference>
<dbReference type="InterPro" id="IPR018952">
    <property type="entry name" value="2-5-oligoAdlate_synth_1_dom2/C"/>
</dbReference>
<evidence type="ECO:0000259" key="3">
    <source>
        <dbReference type="Pfam" id="PF10421"/>
    </source>
</evidence>
<reference evidence="4 5" key="1">
    <citation type="journal article" date="2023" name="Sci. Data">
        <title>Genome assembly of the Korean intertidal mud-creeper Batillaria attramentaria.</title>
        <authorList>
            <person name="Patra A.K."/>
            <person name="Ho P.T."/>
            <person name="Jun S."/>
            <person name="Lee S.J."/>
            <person name="Kim Y."/>
            <person name="Won Y.J."/>
        </authorList>
    </citation>
    <scope>NUCLEOTIDE SEQUENCE [LARGE SCALE GENOMIC DNA]</scope>
    <source>
        <strain evidence="4">Wonlab-2016</strain>
    </source>
</reference>
<comment type="caution">
    <text evidence="4">The sequence shown here is derived from an EMBL/GenBank/DDBJ whole genome shotgun (WGS) entry which is preliminary data.</text>
</comment>
<dbReference type="Pfam" id="PF10421">
    <property type="entry name" value="OAS1_C"/>
    <property type="match status" value="1"/>
</dbReference>
<dbReference type="Gene3D" id="1.10.1410.20">
    <property type="entry name" value="2'-5'-oligoadenylate synthetase 1, domain 2"/>
    <property type="match status" value="2"/>
</dbReference>
<dbReference type="InterPro" id="IPR006116">
    <property type="entry name" value="NT_2-5OAS_ClassI-CCAase"/>
</dbReference>
<accession>A0ABD0JU49</accession>
<evidence type="ECO:0008006" key="6">
    <source>
        <dbReference type="Google" id="ProtNLM"/>
    </source>
</evidence>
<dbReference type="Gene3D" id="3.30.460.10">
    <property type="entry name" value="Beta Polymerase, domain 2"/>
    <property type="match status" value="2"/>
</dbReference>
<sequence length="507" mass="56637">MNAYVDSMVRCLQQISHNKYNVYTVEKVVKSGSLGKGTATSDSDIDLVVYFNGLHNIQDLERARPTLLNLIEAEVAQLNWRQFLGRMVLKKKTTHSVCYILYGTGIDILPAFDAQRELGSPSNIYQAMSQYHGPPAKAAQQYSASLATLQVEFVKQADNRVKEVIRRLKEWKESNGLDIRAYSLELLAIYCHQPSMSVGQLHKKCLEQLSNIENLRSSAPRFVVASLAMKQLANSCYLSSNPIAIIRSSGKRGALTQFAVQPFRMTHFAAPVGGSNSRMSYHCCESAFGGVMAFVLESGITDRFSPSVDRMVRCLHQISTPQYKVKEVIKGGSLGKGTATPESDIDLVVYFNGLNSIEHLKSARPELNQLIASHIGRHLQLSQLKQSSWFVKCTLDGIEMDIVPAFDVLAERGGAAAVYREMASYPGGRDFVKYVDSRIKDAIRDLKTWAERNGVKIASYCLELIAIHVYQPPMSKEQLFRKCMQQLASCDNLRIAFNKNYNSGNYT</sequence>
<proteinExistence type="inferred from homology"/>
<dbReference type="AlphaFoldDB" id="A0ABD0JU49"/>
<dbReference type="Proteomes" id="UP001519460">
    <property type="component" value="Unassembled WGS sequence"/>
</dbReference>
<feature type="domain" description="2'-5'-oligoadenylate synthetase 1" evidence="3">
    <location>
        <begin position="122"/>
        <end position="193"/>
    </location>
</feature>
<protein>
    <recommendedName>
        <fullName evidence="6">Polymerase nucleotidyl transferase domain-containing protein</fullName>
    </recommendedName>
</protein>
<feature type="non-terminal residue" evidence="4">
    <location>
        <position position="507"/>
    </location>
</feature>
<dbReference type="EMBL" id="JACVVK020000327">
    <property type="protein sequence ID" value="KAK7478388.1"/>
    <property type="molecule type" value="Genomic_DNA"/>
</dbReference>
<evidence type="ECO:0000259" key="2">
    <source>
        <dbReference type="Pfam" id="PF01909"/>
    </source>
</evidence>
<dbReference type="PANTHER" id="PTHR11258:SF11">
    <property type="entry name" value="C2H2-TYPE DOMAIN-CONTAINING PROTEIN"/>
    <property type="match status" value="1"/>
</dbReference>
<feature type="domain" description="Polymerase nucleotidyl transferase" evidence="2">
    <location>
        <begin position="323"/>
        <end position="375"/>
    </location>
</feature>
<dbReference type="PANTHER" id="PTHR11258">
    <property type="entry name" value="2-5 OLIGOADENYLATE SYNTHETASE"/>
    <property type="match status" value="1"/>
</dbReference>
<comment type="similarity">
    <text evidence="1">Belongs to the 2-5A synthase family.</text>
</comment>
<name>A0ABD0JU49_9CAEN</name>
<dbReference type="InterPro" id="IPR043519">
    <property type="entry name" value="NT_sf"/>
</dbReference>
<feature type="domain" description="Polymerase nucleotidyl transferase" evidence="2">
    <location>
        <begin position="23"/>
        <end position="58"/>
    </location>
</feature>
<organism evidence="4 5">
    <name type="scientific">Batillaria attramentaria</name>
    <dbReference type="NCBI Taxonomy" id="370345"/>
    <lineage>
        <taxon>Eukaryota</taxon>
        <taxon>Metazoa</taxon>
        <taxon>Spiralia</taxon>
        <taxon>Lophotrochozoa</taxon>
        <taxon>Mollusca</taxon>
        <taxon>Gastropoda</taxon>
        <taxon>Caenogastropoda</taxon>
        <taxon>Sorbeoconcha</taxon>
        <taxon>Cerithioidea</taxon>
        <taxon>Batillariidae</taxon>
        <taxon>Batillaria</taxon>
    </lineage>
</organism>
<dbReference type="SUPFAM" id="SSF81301">
    <property type="entry name" value="Nucleotidyltransferase"/>
    <property type="match status" value="2"/>
</dbReference>
<evidence type="ECO:0000313" key="4">
    <source>
        <dbReference type="EMBL" id="KAK7478388.1"/>
    </source>
</evidence>